<dbReference type="STRING" id="349102.Rsph17025_0135"/>
<name>A4WNT2_CERS5</name>
<sequence length="174" mass="19343">MAELRKMTMGEIAEIADLPKETARARLKTALGGIKNSYGWARFDVPSTLRIAVHAEMMRRTGIGQIALRTADFVAGSYHNFAATPPHTIRRKGQLDGSYLVFRQLSEGEPIWNGTWCPSQKEALNLAGEYIFESSLCMEAAGFYFLNVSTVADWALDRIFDLQGIDGNEARVPQ</sequence>
<dbReference type="EMBL" id="CP000661">
    <property type="protein sequence ID" value="ABP69046.1"/>
    <property type="molecule type" value="Genomic_DNA"/>
</dbReference>
<dbReference type="AlphaFoldDB" id="A4WNT2"/>
<proteinExistence type="predicted"/>
<accession>A4WNT2</accession>
<dbReference type="KEGG" id="rsq:Rsph17025_0135"/>
<dbReference type="HOGENOM" id="CLU_1538891_0_0_5"/>
<protein>
    <submittedName>
        <fullName evidence="1">Uncharacterized protein</fullName>
    </submittedName>
</protein>
<dbReference type="BioCyc" id="RSPH349102:G1G8M-136-MONOMER"/>
<organism evidence="1">
    <name type="scientific">Cereibacter sphaeroides (strain ATCC 17025 / ATH 2.4.3)</name>
    <name type="common">Rhodobacter sphaeroides</name>
    <dbReference type="NCBI Taxonomy" id="349102"/>
    <lineage>
        <taxon>Bacteria</taxon>
        <taxon>Pseudomonadati</taxon>
        <taxon>Pseudomonadota</taxon>
        <taxon>Alphaproteobacteria</taxon>
        <taxon>Rhodobacterales</taxon>
        <taxon>Paracoccaceae</taxon>
        <taxon>Cereibacter</taxon>
    </lineage>
</organism>
<evidence type="ECO:0000313" key="1">
    <source>
        <dbReference type="EMBL" id="ABP69046.1"/>
    </source>
</evidence>
<gene>
    <name evidence="1" type="ordered locus">Rsph17025_0135</name>
</gene>
<reference evidence="1" key="1">
    <citation type="submission" date="2007-04" db="EMBL/GenBank/DDBJ databases">
        <title>Complete sequence of chromosome of Rhodobacter sphaeroides ATCC 17025.</title>
        <authorList>
            <consortium name="US DOE Joint Genome Institute"/>
            <person name="Copeland A."/>
            <person name="Lucas S."/>
            <person name="Lapidus A."/>
            <person name="Barry K."/>
            <person name="Detter J.C."/>
            <person name="Glavina del Rio T."/>
            <person name="Hammon N."/>
            <person name="Israni S."/>
            <person name="Dalin E."/>
            <person name="Tice H."/>
            <person name="Pitluck S."/>
            <person name="Chertkov O."/>
            <person name="Brettin T."/>
            <person name="Bruce D."/>
            <person name="Han C."/>
            <person name="Schmutz J."/>
            <person name="Larimer F."/>
            <person name="Land M."/>
            <person name="Hauser L."/>
            <person name="Kyrpides N."/>
            <person name="Kim E."/>
            <person name="Richardson P."/>
            <person name="Mackenzie C."/>
            <person name="Choudhary M."/>
            <person name="Donohue T.J."/>
            <person name="Kaplan S."/>
        </authorList>
    </citation>
    <scope>NUCLEOTIDE SEQUENCE [LARGE SCALE GENOMIC DNA]</scope>
    <source>
        <strain evidence="1">ATCC 17025</strain>
    </source>
</reference>